<name>A0ABD5TX24_9EURY</name>
<dbReference type="SUPFAM" id="SSF52540">
    <property type="entry name" value="P-loop containing nucleoside triphosphate hydrolases"/>
    <property type="match status" value="1"/>
</dbReference>
<evidence type="ECO:0000256" key="5">
    <source>
        <dbReference type="ARBA" id="ARBA00022840"/>
    </source>
</evidence>
<evidence type="ECO:0000256" key="2">
    <source>
        <dbReference type="ARBA" id="ARBA00022741"/>
    </source>
</evidence>
<dbReference type="RefSeq" id="WP_379694920.1">
    <property type="nucleotide sequence ID" value="NZ_JBHSXH010000011.1"/>
</dbReference>
<dbReference type="AlphaFoldDB" id="A0ABD5TX24"/>
<keyword evidence="5" id="KW-0067">ATP-binding</keyword>
<dbReference type="SMART" id="SM00382">
    <property type="entry name" value="AAA"/>
    <property type="match status" value="1"/>
</dbReference>
<keyword evidence="2" id="KW-0547">Nucleotide-binding</keyword>
<dbReference type="PANTHER" id="PTHR43788:SF8">
    <property type="entry name" value="DNA-BINDING PROTEIN SMUBP-2"/>
    <property type="match status" value="1"/>
</dbReference>
<comment type="caution">
    <text evidence="7">The sequence shown here is derived from an EMBL/GenBank/DDBJ whole genome shotgun (WGS) entry which is preliminary data.</text>
</comment>
<dbReference type="InterPro" id="IPR041679">
    <property type="entry name" value="DNA2/NAM7-like_C"/>
</dbReference>
<dbReference type="InterPro" id="IPR047187">
    <property type="entry name" value="SF1_C_Upf1"/>
</dbReference>
<dbReference type="Gene3D" id="3.40.50.300">
    <property type="entry name" value="P-loop containing nucleotide triphosphate hydrolases"/>
    <property type="match status" value="3"/>
</dbReference>
<sequence length="602" mass="65653">MSLLFEKAVAAFDADSASLAARSDAGPSDAAFDVPTTTVTEFAAAHAELAHPDRNEWTRLPLHEPDSAALTGEYVVYSEGLTDEGMFVYYDADADSRKRIFREAFEASSLCAQIRFWHSDFVPEERASVGSFLAPKRRGYGAILLLNPVPFDREREAIDSVESRSSLADALTGRRRLTFGSDRAATSSTHDVELNQEQQEAVEHALLADDVCCIHGPPGTGKTRTLVEIVRRAAQSGRSVLVCADSNQAVDNLVVGASTESEADERSLHAYAQHGAAEFVLARRNYRRSSRSLVRDAYGTTRPEDADVIASTNGSAAALPPRFDLVVMDEATQATYTSACVPLSKGETLVLAGDHRQLPPYSASDSPPESAGGLSIFEHVYAEGGVYEGVGVQLRTQYRMHRDVVHFPNRRFYGRTLRNGRDVSAVEGLDALRGFHVVGEERRAGNSYVNETEARLVTYLASEVVSDASNGVGPGDIGVITPYSAQVDVIRDSLRERVSGGGRITVDTVDSFQGSERDAVFLSLVRSNEAGRVGFMGRRPDGPRRLNVALARAGKHCSVVANWNVFRGRDADHECTDLYDDFHSFLDDTGRLKRVEPEFIPV</sequence>
<protein>
    <submittedName>
        <fullName evidence="7">AAA domain-containing protein</fullName>
    </submittedName>
</protein>
<keyword evidence="8" id="KW-1185">Reference proteome</keyword>
<reference evidence="7 8" key="1">
    <citation type="journal article" date="2019" name="Int. J. Syst. Evol. Microbiol.">
        <title>The Global Catalogue of Microorganisms (GCM) 10K type strain sequencing project: providing services to taxonomists for standard genome sequencing and annotation.</title>
        <authorList>
            <consortium name="The Broad Institute Genomics Platform"/>
            <consortium name="The Broad Institute Genome Sequencing Center for Infectious Disease"/>
            <person name="Wu L."/>
            <person name="Ma J."/>
        </authorList>
    </citation>
    <scope>NUCLEOTIDE SEQUENCE [LARGE SCALE GENOMIC DNA]</scope>
    <source>
        <strain evidence="7 8">YIM 94188</strain>
    </source>
</reference>
<dbReference type="InterPro" id="IPR003593">
    <property type="entry name" value="AAA+_ATPase"/>
</dbReference>
<dbReference type="Pfam" id="PF13086">
    <property type="entry name" value="AAA_11"/>
    <property type="match status" value="2"/>
</dbReference>
<feature type="domain" description="AAA+ ATPase" evidence="6">
    <location>
        <begin position="208"/>
        <end position="386"/>
    </location>
</feature>
<dbReference type="InterPro" id="IPR027417">
    <property type="entry name" value="P-loop_NTPase"/>
</dbReference>
<dbReference type="GO" id="GO:0005524">
    <property type="term" value="F:ATP binding"/>
    <property type="evidence" value="ECO:0007669"/>
    <property type="project" value="UniProtKB-KW"/>
</dbReference>
<evidence type="ECO:0000313" key="8">
    <source>
        <dbReference type="Proteomes" id="UP001596408"/>
    </source>
</evidence>
<organism evidence="7 8">
    <name type="scientific">Halopelagius fulvigenes</name>
    <dbReference type="NCBI Taxonomy" id="1198324"/>
    <lineage>
        <taxon>Archaea</taxon>
        <taxon>Methanobacteriati</taxon>
        <taxon>Methanobacteriota</taxon>
        <taxon>Stenosarchaea group</taxon>
        <taxon>Halobacteria</taxon>
        <taxon>Halobacteriales</taxon>
        <taxon>Haloferacaceae</taxon>
    </lineage>
</organism>
<gene>
    <name evidence="7" type="ORF">ACFQEV_08705</name>
</gene>
<dbReference type="GO" id="GO:0016787">
    <property type="term" value="F:hydrolase activity"/>
    <property type="evidence" value="ECO:0007669"/>
    <property type="project" value="UniProtKB-KW"/>
</dbReference>
<dbReference type="Pfam" id="PF13087">
    <property type="entry name" value="AAA_12"/>
    <property type="match status" value="1"/>
</dbReference>
<dbReference type="PANTHER" id="PTHR43788">
    <property type="entry name" value="DNA2/NAM7 HELICASE FAMILY MEMBER"/>
    <property type="match status" value="1"/>
</dbReference>
<evidence type="ECO:0000256" key="1">
    <source>
        <dbReference type="ARBA" id="ARBA00007913"/>
    </source>
</evidence>
<evidence type="ECO:0000259" key="6">
    <source>
        <dbReference type="SMART" id="SM00382"/>
    </source>
</evidence>
<dbReference type="CDD" id="cd18808">
    <property type="entry name" value="SF1_C_Upf1"/>
    <property type="match status" value="1"/>
</dbReference>
<keyword evidence="4" id="KW-0347">Helicase</keyword>
<evidence type="ECO:0000256" key="3">
    <source>
        <dbReference type="ARBA" id="ARBA00022801"/>
    </source>
</evidence>
<proteinExistence type="inferred from homology"/>
<dbReference type="EMBL" id="JBHSXH010000011">
    <property type="protein sequence ID" value="MFC6825069.1"/>
    <property type="molecule type" value="Genomic_DNA"/>
</dbReference>
<dbReference type="InterPro" id="IPR041677">
    <property type="entry name" value="DNA2/NAM7_AAA_11"/>
</dbReference>
<dbReference type="InterPro" id="IPR050534">
    <property type="entry name" value="Coronavir_polyprotein_1ab"/>
</dbReference>
<keyword evidence="3" id="KW-0378">Hydrolase</keyword>
<dbReference type="Proteomes" id="UP001596408">
    <property type="component" value="Unassembled WGS sequence"/>
</dbReference>
<evidence type="ECO:0000256" key="4">
    <source>
        <dbReference type="ARBA" id="ARBA00022806"/>
    </source>
</evidence>
<dbReference type="GO" id="GO:0004386">
    <property type="term" value="F:helicase activity"/>
    <property type="evidence" value="ECO:0007669"/>
    <property type="project" value="UniProtKB-KW"/>
</dbReference>
<accession>A0ABD5TX24</accession>
<comment type="similarity">
    <text evidence="1">Belongs to the DNA2/NAM7 helicase family.</text>
</comment>
<evidence type="ECO:0000313" key="7">
    <source>
        <dbReference type="EMBL" id="MFC6825069.1"/>
    </source>
</evidence>